<comment type="caution">
    <text evidence="2">The sequence shown here is derived from an EMBL/GenBank/DDBJ whole genome shotgun (WGS) entry which is preliminary data.</text>
</comment>
<proteinExistence type="predicted"/>
<evidence type="ECO:0000313" key="3">
    <source>
        <dbReference type="Proteomes" id="UP000274327"/>
    </source>
</evidence>
<name>A0A3R8SNT3_9MICO</name>
<dbReference type="GeneID" id="78121896"/>
<protein>
    <recommendedName>
        <fullName evidence="4">Acyl-CoA carboxylase subunit epsilon</fullName>
    </recommendedName>
</protein>
<feature type="compositionally biased region" description="Polar residues" evidence="1">
    <location>
        <begin position="93"/>
        <end position="103"/>
    </location>
</feature>
<sequence>MTAGTRTAADAAGAAQGAGASGGAAVAPSDVRLVAGRLAPDELAAIAVVVSAMSVTSRLEAEERSLADGIGGASAWSSPVHTHVGGHTERLRPSSTCWTFTDR</sequence>
<accession>A0A3R8SNT3</accession>
<gene>
    <name evidence="2" type="ORF">DS079_12775</name>
</gene>
<dbReference type="RefSeq" id="WP_126988260.1">
    <property type="nucleotide sequence ID" value="NZ_ML133858.1"/>
</dbReference>
<evidence type="ECO:0000313" key="2">
    <source>
        <dbReference type="EMBL" id="RRR17816.1"/>
    </source>
</evidence>
<evidence type="ECO:0000256" key="1">
    <source>
        <dbReference type="SAM" id="MobiDB-lite"/>
    </source>
</evidence>
<feature type="region of interest" description="Disordered" evidence="1">
    <location>
        <begin position="81"/>
        <end position="103"/>
    </location>
</feature>
<dbReference type="InterPro" id="IPR032716">
    <property type="entry name" value="ACC_epsilon"/>
</dbReference>
<organism evidence="2 3">
    <name type="scientific">Brachybacterium paraconglomeratum</name>
    <dbReference type="NCBI Taxonomy" id="173362"/>
    <lineage>
        <taxon>Bacteria</taxon>
        <taxon>Bacillati</taxon>
        <taxon>Actinomycetota</taxon>
        <taxon>Actinomycetes</taxon>
        <taxon>Micrococcales</taxon>
        <taxon>Dermabacteraceae</taxon>
        <taxon>Brachybacterium</taxon>
    </lineage>
</organism>
<dbReference type="Pfam" id="PF13822">
    <property type="entry name" value="ACC_epsilon"/>
    <property type="match status" value="1"/>
</dbReference>
<dbReference type="AlphaFoldDB" id="A0A3R8SNT3"/>
<reference evidence="2 3" key="1">
    <citation type="submission" date="2018-07" db="EMBL/GenBank/DDBJ databases">
        <title>Brachybacteriurn paraconglorneratum KCTC 9916.</title>
        <authorList>
            <person name="Li Y."/>
        </authorList>
    </citation>
    <scope>NUCLEOTIDE SEQUENCE [LARGE SCALE GENOMIC DNA]</scope>
    <source>
        <strain evidence="2 3">KCTC 9916</strain>
    </source>
</reference>
<feature type="region of interest" description="Disordered" evidence="1">
    <location>
        <begin position="1"/>
        <end position="24"/>
    </location>
</feature>
<dbReference type="Proteomes" id="UP000274327">
    <property type="component" value="Unassembled WGS sequence"/>
</dbReference>
<keyword evidence="3" id="KW-1185">Reference proteome</keyword>
<evidence type="ECO:0008006" key="4">
    <source>
        <dbReference type="Google" id="ProtNLM"/>
    </source>
</evidence>
<dbReference type="EMBL" id="QOCI01000010">
    <property type="protein sequence ID" value="RRR17816.1"/>
    <property type="molecule type" value="Genomic_DNA"/>
</dbReference>